<reference evidence="4 5" key="1">
    <citation type="submission" date="2019-11" db="EMBL/GenBank/DDBJ databases">
        <title>Metabolism of dissolved organic matter in forest soils.</title>
        <authorList>
            <person name="Cyle K.T."/>
            <person name="Wilhelm R.C."/>
            <person name="Martinez C.E."/>
        </authorList>
    </citation>
    <scope>NUCLEOTIDE SEQUENCE [LARGE SCALE GENOMIC DNA]</scope>
    <source>
        <strain evidence="4 5">1N</strain>
    </source>
</reference>
<comment type="caution">
    <text evidence="4">The sequence shown here is derived from an EMBL/GenBank/DDBJ whole genome shotgun (WGS) entry which is preliminary data.</text>
</comment>
<keyword evidence="1" id="KW-0597">Phosphoprotein</keyword>
<organism evidence="4 5">
    <name type="scientific">Paraburkholderia solitsugae</name>
    <dbReference type="NCBI Taxonomy" id="2675748"/>
    <lineage>
        <taxon>Bacteria</taxon>
        <taxon>Pseudomonadati</taxon>
        <taxon>Pseudomonadota</taxon>
        <taxon>Betaproteobacteria</taxon>
        <taxon>Burkholderiales</taxon>
        <taxon>Burkholderiaceae</taxon>
        <taxon>Paraburkholderia</taxon>
    </lineage>
</organism>
<feature type="domain" description="Response regulatory" evidence="3">
    <location>
        <begin position="1"/>
        <end position="114"/>
    </location>
</feature>
<evidence type="ECO:0000256" key="2">
    <source>
        <dbReference type="SAM" id="MobiDB-lite"/>
    </source>
</evidence>
<evidence type="ECO:0000259" key="3">
    <source>
        <dbReference type="PROSITE" id="PS50110"/>
    </source>
</evidence>
<feature type="region of interest" description="Disordered" evidence="2">
    <location>
        <begin position="1"/>
        <end position="26"/>
    </location>
</feature>
<evidence type="ECO:0000313" key="4">
    <source>
        <dbReference type="EMBL" id="NPT48026.1"/>
    </source>
</evidence>
<dbReference type="InterPro" id="IPR001789">
    <property type="entry name" value="Sig_transdc_resp-reg_receiver"/>
</dbReference>
<evidence type="ECO:0000256" key="1">
    <source>
        <dbReference type="PROSITE-ProRule" id="PRU00169"/>
    </source>
</evidence>
<dbReference type="EMBL" id="WOEY01000189">
    <property type="protein sequence ID" value="NPT48026.1"/>
    <property type="molecule type" value="Genomic_DNA"/>
</dbReference>
<accession>A0ABX2C5S7</accession>
<dbReference type="SUPFAM" id="SSF52172">
    <property type="entry name" value="CheY-like"/>
    <property type="match status" value="1"/>
</dbReference>
<protein>
    <submittedName>
        <fullName evidence="4">Response regulator</fullName>
    </submittedName>
</protein>
<dbReference type="Gene3D" id="3.40.50.2300">
    <property type="match status" value="1"/>
</dbReference>
<evidence type="ECO:0000313" key="5">
    <source>
        <dbReference type="Proteomes" id="UP000652198"/>
    </source>
</evidence>
<sequence>MMTQAPLKHGHATLRRSGSTSTSPATERRCLRCFRDGHPTRHSLDIDMPGASGYDVGHRIRSVCRQGRAVVLVAVTDRTPSKQIPTQIYEAGFDCYMPKPVARPALLAHVPRLLNH</sequence>
<feature type="modified residue" description="4-aspartylphosphate" evidence="1">
    <location>
        <position position="45"/>
    </location>
</feature>
<dbReference type="Proteomes" id="UP000652198">
    <property type="component" value="Unassembled WGS sequence"/>
</dbReference>
<name>A0ABX2C5S7_9BURK</name>
<proteinExistence type="predicted"/>
<dbReference type="InterPro" id="IPR011006">
    <property type="entry name" value="CheY-like_superfamily"/>
</dbReference>
<dbReference type="PROSITE" id="PS50110">
    <property type="entry name" value="RESPONSE_REGULATORY"/>
    <property type="match status" value="1"/>
</dbReference>
<gene>
    <name evidence="4" type="ORF">GNZ12_43455</name>
</gene>
<keyword evidence="5" id="KW-1185">Reference proteome</keyword>
<feature type="compositionally biased region" description="Polar residues" evidence="2">
    <location>
        <begin position="16"/>
        <end position="25"/>
    </location>
</feature>